<accession>A0A2J7ZIA5</accession>
<dbReference type="Proteomes" id="UP000236333">
    <property type="component" value="Unassembled WGS sequence"/>
</dbReference>
<sequence length="122" mass="14260">GLLWVDRPLNIILWERLASLGLRETDPNKADYFFLPGCGRGCNKWDEKFAYIMANYPQHWNRRGGRDHLMTHPGDWGRCEKSWGADSATFIANLTMLTHWGITVDRSKEVEHEWFNSCHKPN</sequence>
<protein>
    <submittedName>
        <fullName evidence="1">Uncharacterized protein</fullName>
    </submittedName>
</protein>
<dbReference type="PANTHER" id="PTHR11062:SF376">
    <property type="entry name" value="EXOSTOSIN FAMILY PROTEIN"/>
    <property type="match status" value="1"/>
</dbReference>
<reference evidence="1 2" key="1">
    <citation type="journal article" date="2017" name="Mol. Biol. Evol.">
        <title>The 4-celled Tetrabaena socialis nuclear genome reveals the essential components for genetic control of cell number at the origin of multicellularity in the volvocine lineage.</title>
        <authorList>
            <person name="Featherston J."/>
            <person name="Arakaki Y."/>
            <person name="Hanschen E.R."/>
            <person name="Ferris P.J."/>
            <person name="Michod R.E."/>
            <person name="Olson B.J.S.C."/>
            <person name="Nozaki H."/>
            <person name="Durand P.M."/>
        </authorList>
    </citation>
    <scope>NUCLEOTIDE SEQUENCE [LARGE SCALE GENOMIC DNA]</scope>
    <source>
        <strain evidence="1 2">NIES-571</strain>
    </source>
</reference>
<evidence type="ECO:0000313" key="2">
    <source>
        <dbReference type="Proteomes" id="UP000236333"/>
    </source>
</evidence>
<dbReference type="GO" id="GO:0016757">
    <property type="term" value="F:glycosyltransferase activity"/>
    <property type="evidence" value="ECO:0007669"/>
    <property type="project" value="InterPro"/>
</dbReference>
<organism evidence="1 2">
    <name type="scientific">Tetrabaena socialis</name>
    <dbReference type="NCBI Taxonomy" id="47790"/>
    <lineage>
        <taxon>Eukaryota</taxon>
        <taxon>Viridiplantae</taxon>
        <taxon>Chlorophyta</taxon>
        <taxon>core chlorophytes</taxon>
        <taxon>Chlorophyceae</taxon>
        <taxon>CS clade</taxon>
        <taxon>Chlamydomonadales</taxon>
        <taxon>Tetrabaenaceae</taxon>
        <taxon>Tetrabaena</taxon>
    </lineage>
</organism>
<dbReference type="OrthoDB" id="522284at2759"/>
<dbReference type="PANTHER" id="PTHR11062">
    <property type="entry name" value="EXOSTOSIN HEPARAN SULFATE GLYCOSYLTRANSFERASE -RELATED"/>
    <property type="match status" value="1"/>
</dbReference>
<evidence type="ECO:0000313" key="1">
    <source>
        <dbReference type="EMBL" id="PNG99996.1"/>
    </source>
</evidence>
<dbReference type="EMBL" id="PGGS01001823">
    <property type="protein sequence ID" value="PNG99996.1"/>
    <property type="molecule type" value="Genomic_DNA"/>
</dbReference>
<comment type="caution">
    <text evidence="1">The sequence shown here is derived from an EMBL/GenBank/DDBJ whole genome shotgun (WGS) entry which is preliminary data.</text>
</comment>
<keyword evidence="2" id="KW-1185">Reference proteome</keyword>
<gene>
    <name evidence="1" type="ORF">TSOC_014204</name>
</gene>
<dbReference type="InterPro" id="IPR004263">
    <property type="entry name" value="Exostosin"/>
</dbReference>
<proteinExistence type="predicted"/>
<feature type="non-terminal residue" evidence="1">
    <location>
        <position position="122"/>
    </location>
</feature>
<dbReference type="AlphaFoldDB" id="A0A2J7ZIA5"/>
<feature type="non-terminal residue" evidence="1">
    <location>
        <position position="1"/>
    </location>
</feature>
<name>A0A2J7ZIA5_9CHLO</name>